<keyword evidence="4" id="KW-1185">Reference proteome</keyword>
<dbReference type="SUPFAM" id="SSF56219">
    <property type="entry name" value="DNase I-like"/>
    <property type="match status" value="1"/>
</dbReference>
<organism evidence="3 4">
    <name type="scientific">Carnegiea gigantea</name>
    <dbReference type="NCBI Taxonomy" id="171969"/>
    <lineage>
        <taxon>Eukaryota</taxon>
        <taxon>Viridiplantae</taxon>
        <taxon>Streptophyta</taxon>
        <taxon>Embryophyta</taxon>
        <taxon>Tracheophyta</taxon>
        <taxon>Spermatophyta</taxon>
        <taxon>Magnoliopsida</taxon>
        <taxon>eudicotyledons</taxon>
        <taxon>Gunneridae</taxon>
        <taxon>Pentapetalae</taxon>
        <taxon>Caryophyllales</taxon>
        <taxon>Cactineae</taxon>
        <taxon>Cactaceae</taxon>
        <taxon>Cactoideae</taxon>
        <taxon>Echinocereeae</taxon>
        <taxon>Carnegiea</taxon>
    </lineage>
</organism>
<evidence type="ECO:0000313" key="4">
    <source>
        <dbReference type="Proteomes" id="UP001153076"/>
    </source>
</evidence>
<name>A0A9Q1Q420_9CARY</name>
<comment type="caution">
    <text evidence="3">The sequence shown here is derived from an EMBL/GenBank/DDBJ whole genome shotgun (WGS) entry which is preliminary data.</text>
</comment>
<reference evidence="3" key="1">
    <citation type="submission" date="2022-04" db="EMBL/GenBank/DDBJ databases">
        <title>Carnegiea gigantea Genome sequencing and assembly v2.</title>
        <authorList>
            <person name="Copetti D."/>
            <person name="Sanderson M.J."/>
            <person name="Burquez A."/>
            <person name="Wojciechowski M.F."/>
        </authorList>
    </citation>
    <scope>NUCLEOTIDE SEQUENCE</scope>
    <source>
        <strain evidence="3">SGP5-SGP5p</strain>
        <tissue evidence="3">Aerial part</tissue>
    </source>
</reference>
<proteinExistence type="predicted"/>
<dbReference type="InterPro" id="IPR036691">
    <property type="entry name" value="Endo/exonu/phosph_ase_sf"/>
</dbReference>
<gene>
    <name evidence="3" type="ORF">Cgig2_025046</name>
</gene>
<dbReference type="Pfam" id="PF03372">
    <property type="entry name" value="Exo_endo_phos"/>
    <property type="match status" value="1"/>
</dbReference>
<dbReference type="PANTHER" id="PTHR35218">
    <property type="entry name" value="RNASE H DOMAIN-CONTAINING PROTEIN"/>
    <property type="match status" value="1"/>
</dbReference>
<dbReference type="PANTHER" id="PTHR35218:SF9">
    <property type="entry name" value="ENDONUCLEASE_EXONUCLEASE_PHOSPHATASE DOMAIN-CONTAINING PROTEIN"/>
    <property type="match status" value="1"/>
</dbReference>
<sequence>MIGPKVGRVIGIDQTTANANRGQLSRLSLEVDLSKPLLSKFRLRGGVWRIQYEGIKFICFKCGKVGPREEHCPTFPPPEASYPSIHETATRNDPTQAIPMSRPECMEEFGPWMQEEDYRTNSSNVKDKTGPIHDPPTSTQAMTRPVNSDGEKGNNKDQGMVTNLGKQSLASGSRYTILENIGEDNIAENSHYKDLEIIPSPETDTLLEGVPAQNQEQITEHDNSTSRSNSIMVWNCQGAGSKTFFNTLAELLRRYDPSILALVETKISGTLTDDVCRRLKFDGLYRMEAQGFRGGIWVLWKIDIIDLKLIKSDIQFVTMEVTQTGIQPWLFTAIYASPNEKLRQGLWMELHTFGLSCSNPWLLAGDFNDAKNMEERFNCSEDLTRRSTTPLTQHATKTIPSHCQDQMVADYWDPHEGWKWSLINEYLPEEWLKRIASFEVTQNAENDDQLVWDDHSNGGFTLRSTFTLSSGQCPLYVPCVD</sequence>
<dbReference type="GO" id="GO:0003824">
    <property type="term" value="F:catalytic activity"/>
    <property type="evidence" value="ECO:0007669"/>
    <property type="project" value="InterPro"/>
</dbReference>
<dbReference type="OrthoDB" id="1296323at2759"/>
<accession>A0A9Q1Q420</accession>
<protein>
    <recommendedName>
        <fullName evidence="2">Endonuclease/exonuclease/phosphatase domain-containing protein</fullName>
    </recommendedName>
</protein>
<feature type="compositionally biased region" description="Polar residues" evidence="1">
    <location>
        <begin position="156"/>
        <end position="167"/>
    </location>
</feature>
<feature type="region of interest" description="Disordered" evidence="1">
    <location>
        <begin position="76"/>
        <end position="98"/>
    </location>
</feature>
<evidence type="ECO:0000259" key="2">
    <source>
        <dbReference type="Pfam" id="PF03372"/>
    </source>
</evidence>
<dbReference type="InterPro" id="IPR005135">
    <property type="entry name" value="Endo/exonuclease/phosphatase"/>
</dbReference>
<dbReference type="EMBL" id="JAKOGI010000941">
    <property type="protein sequence ID" value="KAJ8429057.1"/>
    <property type="molecule type" value="Genomic_DNA"/>
</dbReference>
<feature type="domain" description="Endonuclease/exonuclease/phosphatase" evidence="2">
    <location>
        <begin position="232"/>
        <end position="375"/>
    </location>
</feature>
<dbReference type="Gene3D" id="3.60.10.10">
    <property type="entry name" value="Endonuclease/exonuclease/phosphatase"/>
    <property type="match status" value="1"/>
</dbReference>
<evidence type="ECO:0000256" key="1">
    <source>
        <dbReference type="SAM" id="MobiDB-lite"/>
    </source>
</evidence>
<feature type="region of interest" description="Disordered" evidence="1">
    <location>
        <begin position="121"/>
        <end position="167"/>
    </location>
</feature>
<evidence type="ECO:0000313" key="3">
    <source>
        <dbReference type="EMBL" id="KAJ8429057.1"/>
    </source>
</evidence>
<dbReference type="Proteomes" id="UP001153076">
    <property type="component" value="Unassembled WGS sequence"/>
</dbReference>
<dbReference type="AlphaFoldDB" id="A0A9Q1Q420"/>
<feature type="compositionally biased region" description="Polar residues" evidence="1">
    <location>
        <begin position="136"/>
        <end position="146"/>
    </location>
</feature>